<reference evidence="2" key="2">
    <citation type="journal article" date="2023" name="BMC Genomics">
        <title>Pest status, molecular evolution, and epigenetic factors derived from the genome assembly of Frankliniella fusca, a thysanopteran phytovirus vector.</title>
        <authorList>
            <person name="Catto M.A."/>
            <person name="Labadie P.E."/>
            <person name="Jacobson A.L."/>
            <person name="Kennedy G.G."/>
            <person name="Srinivasan R."/>
            <person name="Hunt B.G."/>
        </authorList>
    </citation>
    <scope>NUCLEOTIDE SEQUENCE</scope>
    <source>
        <strain evidence="2">PL_HMW_Pooled</strain>
    </source>
</reference>
<accession>A0AAE1HFQ0</accession>
<protein>
    <submittedName>
        <fullName evidence="2">Uncharacterized protein</fullName>
    </submittedName>
</protein>
<comment type="caution">
    <text evidence="2">The sequence shown here is derived from an EMBL/GenBank/DDBJ whole genome shotgun (WGS) entry which is preliminary data.</text>
</comment>
<feature type="compositionally biased region" description="Low complexity" evidence="1">
    <location>
        <begin position="243"/>
        <end position="260"/>
    </location>
</feature>
<feature type="compositionally biased region" description="Polar residues" evidence="1">
    <location>
        <begin position="162"/>
        <end position="179"/>
    </location>
</feature>
<feature type="region of interest" description="Disordered" evidence="1">
    <location>
        <begin position="1"/>
        <end position="106"/>
    </location>
</feature>
<name>A0AAE1HFQ0_9NEOP</name>
<dbReference type="AlphaFoldDB" id="A0AAE1HFQ0"/>
<evidence type="ECO:0000313" key="3">
    <source>
        <dbReference type="Proteomes" id="UP001219518"/>
    </source>
</evidence>
<feature type="region of interest" description="Disordered" evidence="1">
    <location>
        <begin position="161"/>
        <end position="260"/>
    </location>
</feature>
<feature type="compositionally biased region" description="Low complexity" evidence="1">
    <location>
        <begin position="485"/>
        <end position="499"/>
    </location>
</feature>
<evidence type="ECO:0000313" key="2">
    <source>
        <dbReference type="EMBL" id="KAK3920469.1"/>
    </source>
</evidence>
<feature type="compositionally biased region" description="Low complexity" evidence="1">
    <location>
        <begin position="58"/>
        <end position="86"/>
    </location>
</feature>
<feature type="compositionally biased region" description="Basic and acidic residues" evidence="1">
    <location>
        <begin position="39"/>
        <end position="49"/>
    </location>
</feature>
<reference evidence="2" key="1">
    <citation type="submission" date="2021-07" db="EMBL/GenBank/DDBJ databases">
        <authorList>
            <person name="Catto M.A."/>
            <person name="Jacobson A."/>
            <person name="Kennedy G."/>
            <person name="Labadie P."/>
            <person name="Hunt B.G."/>
            <person name="Srinivasan R."/>
        </authorList>
    </citation>
    <scope>NUCLEOTIDE SEQUENCE</scope>
    <source>
        <strain evidence="2">PL_HMW_Pooled</strain>
        <tissue evidence="2">Head</tissue>
    </source>
</reference>
<evidence type="ECO:0000256" key="1">
    <source>
        <dbReference type="SAM" id="MobiDB-lite"/>
    </source>
</evidence>
<keyword evidence="3" id="KW-1185">Reference proteome</keyword>
<dbReference type="EMBL" id="JAHWGI010001003">
    <property type="protein sequence ID" value="KAK3920469.1"/>
    <property type="molecule type" value="Genomic_DNA"/>
</dbReference>
<feature type="region of interest" description="Disordered" evidence="1">
    <location>
        <begin position="274"/>
        <end position="315"/>
    </location>
</feature>
<proteinExistence type="predicted"/>
<feature type="compositionally biased region" description="Basic residues" evidence="1">
    <location>
        <begin position="500"/>
        <end position="513"/>
    </location>
</feature>
<sequence length="513" mass="56644">MVANYLDAHLGRKNREEHPNYETEQELGVGCRKKKRRRFHDEGTEEEKLHKVKKPAQKKPAAMSSVPVAPVIVVTPTPSPQPSTSARDQEKSAAKPLTPAKNTVEQSLTGGLAPVSVVSISSKTQSIRMQESKKTINVIRRDKGTKADSIEDLKKIMKEKQQMLNQQQSKNLKVSTVSPIISADKEEEKETDSDCSSESSKNFKGRSGKEISDSDFDSEFEENFEEGTETVGENFEESIESVGDSFNDDAGAGGSSSNNSRSFSTLFHNVRESPKSVSLSPVTLDSKELSSQESPSSIDLNPKKITPPSLSQTSMPDDKFKIQVLTMLSEINKKTEACLATSTRVAYQVLPNKVSLTKSQVGPGLPLRTLDDVESMEKELAKSSNNIANLSIYLSNFVQSDRASERKSAMKVMDELMWNCCAKHFSMDGKKGKRSFSDLLLWKAVKGAVSHKIEGTDFSVARSGVMSWLKYAHQRTQEDGSDVGKQTPKKTSSTSSKAQPTHKSKKHRKDKNE</sequence>
<organism evidence="2 3">
    <name type="scientific">Frankliniella fusca</name>
    <dbReference type="NCBI Taxonomy" id="407009"/>
    <lineage>
        <taxon>Eukaryota</taxon>
        <taxon>Metazoa</taxon>
        <taxon>Ecdysozoa</taxon>
        <taxon>Arthropoda</taxon>
        <taxon>Hexapoda</taxon>
        <taxon>Insecta</taxon>
        <taxon>Pterygota</taxon>
        <taxon>Neoptera</taxon>
        <taxon>Paraneoptera</taxon>
        <taxon>Thysanoptera</taxon>
        <taxon>Terebrantia</taxon>
        <taxon>Thripoidea</taxon>
        <taxon>Thripidae</taxon>
        <taxon>Frankliniella</taxon>
    </lineage>
</organism>
<feature type="compositionally biased region" description="Basic and acidic residues" evidence="1">
    <location>
        <begin position="9"/>
        <end position="21"/>
    </location>
</feature>
<dbReference type="Proteomes" id="UP001219518">
    <property type="component" value="Unassembled WGS sequence"/>
</dbReference>
<gene>
    <name evidence="2" type="ORF">KUF71_009740</name>
</gene>
<feature type="region of interest" description="Disordered" evidence="1">
    <location>
        <begin position="475"/>
        <end position="513"/>
    </location>
</feature>
<feature type="compositionally biased region" description="Acidic residues" evidence="1">
    <location>
        <begin position="213"/>
        <end position="239"/>
    </location>
</feature>